<dbReference type="GO" id="GO:0016020">
    <property type="term" value="C:membrane"/>
    <property type="evidence" value="ECO:0007669"/>
    <property type="project" value="UniProtKB-SubCell"/>
</dbReference>
<evidence type="ECO:0000256" key="3">
    <source>
        <dbReference type="ARBA" id="ARBA00022989"/>
    </source>
</evidence>
<feature type="transmembrane region" description="Helical" evidence="5">
    <location>
        <begin position="201"/>
        <end position="221"/>
    </location>
</feature>
<keyword evidence="2 5" id="KW-0812">Transmembrane</keyword>
<dbReference type="InterPro" id="IPR013057">
    <property type="entry name" value="AA_transpt_TM"/>
</dbReference>
<dbReference type="EMBL" id="JAODUP010000852">
    <property type="protein sequence ID" value="KAK2143350.1"/>
    <property type="molecule type" value="Genomic_DNA"/>
</dbReference>
<keyword evidence="3 5" id="KW-1133">Transmembrane helix</keyword>
<evidence type="ECO:0000256" key="1">
    <source>
        <dbReference type="ARBA" id="ARBA00004141"/>
    </source>
</evidence>
<organism evidence="7 8">
    <name type="scientific">Paralvinella palmiformis</name>
    <dbReference type="NCBI Taxonomy" id="53620"/>
    <lineage>
        <taxon>Eukaryota</taxon>
        <taxon>Metazoa</taxon>
        <taxon>Spiralia</taxon>
        <taxon>Lophotrochozoa</taxon>
        <taxon>Annelida</taxon>
        <taxon>Polychaeta</taxon>
        <taxon>Sedentaria</taxon>
        <taxon>Canalipalpata</taxon>
        <taxon>Terebellida</taxon>
        <taxon>Terebelliformia</taxon>
        <taxon>Alvinellidae</taxon>
        <taxon>Paralvinella</taxon>
    </lineage>
</organism>
<dbReference type="AlphaFoldDB" id="A0AAD9MS29"/>
<dbReference type="PANTHER" id="PTHR22950">
    <property type="entry name" value="AMINO ACID TRANSPORTER"/>
    <property type="match status" value="1"/>
</dbReference>
<reference evidence="7" key="1">
    <citation type="journal article" date="2023" name="Mol. Biol. Evol.">
        <title>Third-Generation Sequencing Reveals the Adaptive Role of the Epigenome in Three Deep-Sea Polychaetes.</title>
        <authorList>
            <person name="Perez M."/>
            <person name="Aroh O."/>
            <person name="Sun Y."/>
            <person name="Lan Y."/>
            <person name="Juniper S.K."/>
            <person name="Young C.R."/>
            <person name="Angers B."/>
            <person name="Qian P.Y."/>
        </authorList>
    </citation>
    <scope>NUCLEOTIDE SEQUENCE</scope>
    <source>
        <strain evidence="7">P08H-3</strain>
    </source>
</reference>
<keyword evidence="4 5" id="KW-0472">Membrane</keyword>
<accession>A0AAD9MS29</accession>
<evidence type="ECO:0000256" key="5">
    <source>
        <dbReference type="SAM" id="Phobius"/>
    </source>
</evidence>
<feature type="transmembrane region" description="Helical" evidence="5">
    <location>
        <begin position="149"/>
        <end position="173"/>
    </location>
</feature>
<feature type="domain" description="Amino acid transporter transmembrane" evidence="6">
    <location>
        <begin position="20"/>
        <end position="123"/>
    </location>
</feature>
<gene>
    <name evidence="7" type="ORF">LSH36_852g01036</name>
</gene>
<evidence type="ECO:0000256" key="4">
    <source>
        <dbReference type="ARBA" id="ARBA00023136"/>
    </source>
</evidence>
<feature type="transmembrane region" description="Helical" evidence="5">
    <location>
        <begin position="227"/>
        <end position="248"/>
    </location>
</feature>
<protein>
    <recommendedName>
        <fullName evidence="6">Amino acid transporter transmembrane domain-containing protein</fullName>
    </recommendedName>
</protein>
<proteinExistence type="predicted"/>
<evidence type="ECO:0000313" key="8">
    <source>
        <dbReference type="Proteomes" id="UP001208570"/>
    </source>
</evidence>
<feature type="domain" description="Amino acid transporter transmembrane" evidence="6">
    <location>
        <begin position="127"/>
        <end position="277"/>
    </location>
</feature>
<dbReference type="Proteomes" id="UP001208570">
    <property type="component" value="Unassembled WGS sequence"/>
</dbReference>
<feature type="transmembrane region" description="Helical" evidence="5">
    <location>
        <begin position="260"/>
        <end position="282"/>
    </location>
</feature>
<dbReference type="PANTHER" id="PTHR22950:SF652">
    <property type="entry name" value="TRANSMEMBRANE AMINO ACID TRANSPORTER FAMILY PROTEIN"/>
    <property type="match status" value="1"/>
</dbReference>
<evidence type="ECO:0000259" key="6">
    <source>
        <dbReference type="Pfam" id="PF01490"/>
    </source>
</evidence>
<feature type="transmembrane region" description="Helical" evidence="5">
    <location>
        <begin position="21"/>
        <end position="39"/>
    </location>
</feature>
<feature type="transmembrane region" description="Helical" evidence="5">
    <location>
        <begin position="51"/>
        <end position="75"/>
    </location>
</feature>
<feature type="transmembrane region" description="Helical" evidence="5">
    <location>
        <begin position="96"/>
        <end position="120"/>
    </location>
</feature>
<evidence type="ECO:0000256" key="2">
    <source>
        <dbReference type="ARBA" id="ARBA00022692"/>
    </source>
</evidence>
<name>A0AAD9MS29_9ANNE</name>
<dbReference type="Pfam" id="PF01490">
    <property type="entry name" value="Aa_trans"/>
    <property type="match status" value="2"/>
</dbReference>
<comment type="subcellular location">
    <subcellularLocation>
        <location evidence="1">Membrane</location>
        <topology evidence="1">Multi-pass membrane protein</topology>
    </subcellularLocation>
</comment>
<dbReference type="GO" id="GO:0015179">
    <property type="term" value="F:L-amino acid transmembrane transporter activity"/>
    <property type="evidence" value="ECO:0007669"/>
    <property type="project" value="TreeGrafter"/>
</dbReference>
<evidence type="ECO:0000313" key="7">
    <source>
        <dbReference type="EMBL" id="KAK2143350.1"/>
    </source>
</evidence>
<comment type="caution">
    <text evidence="7">The sequence shown here is derived from an EMBL/GenBank/DDBJ whole genome shotgun (WGS) entry which is preliminary data.</text>
</comment>
<keyword evidence="8" id="KW-1185">Reference proteome</keyword>
<sequence length="304" mass="33087">MIKRIYRRYKPENPKDGAVTGWFSSSFLIANILIGIGILNYPAAFKDSGGILPAVTFQIFCVAFVILGELLMAACSDLSGSDTYQDTVSKHCGKMAQMSCSFLIVTFNFGVCILLMVILADQLDGSAFGYLTFGDRTTTDVLTSYPPDWMVLIALVITGIKAVTSYPVVMFCVRQVIDEEICRVASFFHLGSCHSDKTRHALTSLTLFIISLFLTLVVPSMGSMVSLLGGIAALLILFYPGLCYMQAYKDCNEKWSTCKVTVGVMMVSLGVFTCITATLIGIDDFQSGQSKPDNRFCQGASPIA</sequence>